<evidence type="ECO:0000313" key="1">
    <source>
        <dbReference type="EMBL" id="MDT3402592.1"/>
    </source>
</evidence>
<evidence type="ECO:0000313" key="2">
    <source>
        <dbReference type="Proteomes" id="UP001258315"/>
    </source>
</evidence>
<dbReference type="RefSeq" id="WP_311949208.1">
    <property type="nucleotide sequence ID" value="NZ_JAVLVU010000001.1"/>
</dbReference>
<dbReference type="Gene3D" id="3.30.530.20">
    <property type="match status" value="1"/>
</dbReference>
<accession>A0ABU3GUF2</accession>
<name>A0ABU3GUF2_9SPHI</name>
<dbReference type="CDD" id="cd07820">
    <property type="entry name" value="SRPBCC_3"/>
    <property type="match status" value="1"/>
</dbReference>
<protein>
    <submittedName>
        <fullName evidence="1">Ligand-binding SRPBCC domain-containing protein</fullName>
    </submittedName>
</protein>
<sequence>MPVIKLQTHINASVEDCFNLSRNIDLHQQSMQQFNEQAVAGITTGQIGLHDTVTWKARHFGFTFKMTVQITEMQSPSFFVDEMVKGPFTRMRHYHAFWPQPNGTLMEDEFVYKSPLGWLGKIADKLIVTKHLQLLLAQRNQTIKLLAESNTAVMAVQS</sequence>
<gene>
    <name evidence="1" type="ORF">QE417_001664</name>
</gene>
<reference evidence="2" key="1">
    <citation type="submission" date="2023-07" db="EMBL/GenBank/DDBJ databases">
        <title>Functional and genomic diversity of the sorghum phyllosphere microbiome.</title>
        <authorList>
            <person name="Shade A."/>
        </authorList>
    </citation>
    <scope>NUCLEOTIDE SEQUENCE [LARGE SCALE GENOMIC DNA]</scope>
    <source>
        <strain evidence="2">SORGH_AS_0422</strain>
    </source>
</reference>
<proteinExistence type="predicted"/>
<dbReference type="InterPro" id="IPR023393">
    <property type="entry name" value="START-like_dom_sf"/>
</dbReference>
<dbReference type="EMBL" id="JAVLVU010000001">
    <property type="protein sequence ID" value="MDT3402592.1"/>
    <property type="molecule type" value="Genomic_DNA"/>
</dbReference>
<organism evidence="1 2">
    <name type="scientific">Mucilaginibacter terrae</name>
    <dbReference type="NCBI Taxonomy" id="1955052"/>
    <lineage>
        <taxon>Bacteria</taxon>
        <taxon>Pseudomonadati</taxon>
        <taxon>Bacteroidota</taxon>
        <taxon>Sphingobacteriia</taxon>
        <taxon>Sphingobacteriales</taxon>
        <taxon>Sphingobacteriaceae</taxon>
        <taxon>Mucilaginibacter</taxon>
    </lineage>
</organism>
<keyword evidence="2" id="KW-1185">Reference proteome</keyword>
<comment type="caution">
    <text evidence="1">The sequence shown here is derived from an EMBL/GenBank/DDBJ whole genome shotgun (WGS) entry which is preliminary data.</text>
</comment>
<dbReference type="Proteomes" id="UP001258315">
    <property type="component" value="Unassembled WGS sequence"/>
</dbReference>
<dbReference type="SUPFAM" id="SSF55961">
    <property type="entry name" value="Bet v1-like"/>
    <property type="match status" value="1"/>
</dbReference>